<name>A0A975B7R1_9BACT</name>
<sequence>MKPDQIYHELKNLADKLSITVIEKNFRNTGIKVKSGLCKVKDKDFFYMDKHISVYKKNQILAECLAKMPLEDIYIVPFIREFLEKHSD</sequence>
<accession>A0A975B7R1</accession>
<dbReference type="Proteomes" id="UP000663720">
    <property type="component" value="Chromosome"/>
</dbReference>
<reference evidence="1" key="1">
    <citation type="journal article" date="2021" name="Microb. Physiol.">
        <title>Proteogenomic Insights into the Physiology of Marine, Sulfate-Reducing, Filamentous Desulfonema limicola and Desulfonema magnum.</title>
        <authorList>
            <person name="Schnaars V."/>
            <person name="Wohlbrand L."/>
            <person name="Scheve S."/>
            <person name="Hinrichs C."/>
            <person name="Reinhardt R."/>
            <person name="Rabus R."/>
        </authorList>
    </citation>
    <scope>NUCLEOTIDE SEQUENCE</scope>
    <source>
        <strain evidence="1">5ac10</strain>
    </source>
</reference>
<proteinExistence type="predicted"/>
<keyword evidence="2" id="KW-1185">Reference proteome</keyword>
<dbReference type="RefSeq" id="WP_207692070.1">
    <property type="nucleotide sequence ID" value="NZ_CP061799.1"/>
</dbReference>
<protein>
    <submittedName>
        <fullName evidence="1">Uncharacterized protein</fullName>
    </submittedName>
</protein>
<organism evidence="1 2">
    <name type="scientific">Desulfonema limicola</name>
    <dbReference type="NCBI Taxonomy" id="45656"/>
    <lineage>
        <taxon>Bacteria</taxon>
        <taxon>Pseudomonadati</taxon>
        <taxon>Thermodesulfobacteriota</taxon>
        <taxon>Desulfobacteria</taxon>
        <taxon>Desulfobacterales</taxon>
        <taxon>Desulfococcaceae</taxon>
        <taxon>Desulfonema</taxon>
    </lineage>
</organism>
<gene>
    <name evidence="1" type="ORF">dnl_27250</name>
</gene>
<evidence type="ECO:0000313" key="2">
    <source>
        <dbReference type="Proteomes" id="UP000663720"/>
    </source>
</evidence>
<dbReference type="EMBL" id="CP061799">
    <property type="protein sequence ID" value="QTA80422.1"/>
    <property type="molecule type" value="Genomic_DNA"/>
</dbReference>
<dbReference type="AlphaFoldDB" id="A0A975B7R1"/>
<dbReference type="KEGG" id="dli:dnl_27250"/>
<evidence type="ECO:0000313" key="1">
    <source>
        <dbReference type="EMBL" id="QTA80422.1"/>
    </source>
</evidence>